<feature type="domain" description="AGC-kinase C-terminal" evidence="9">
    <location>
        <begin position="428"/>
        <end position="486"/>
    </location>
</feature>
<evidence type="ECO:0000259" key="9">
    <source>
        <dbReference type="PROSITE" id="PS51285"/>
    </source>
</evidence>
<evidence type="ECO:0000256" key="3">
    <source>
        <dbReference type="ARBA" id="ARBA00022679"/>
    </source>
</evidence>
<evidence type="ECO:0000256" key="7">
    <source>
        <dbReference type="SAM" id="MobiDB-lite"/>
    </source>
</evidence>
<keyword evidence="4" id="KW-0547">Nucleotide-binding</keyword>
<dbReference type="OrthoDB" id="9912940at2759"/>
<dbReference type="Pfam" id="PF00069">
    <property type="entry name" value="Pkinase"/>
    <property type="match status" value="1"/>
</dbReference>
<dbReference type="GO" id="GO:0005634">
    <property type="term" value="C:nucleus"/>
    <property type="evidence" value="ECO:0000318"/>
    <property type="project" value="GO_Central"/>
</dbReference>
<dbReference type="AlphaFoldDB" id="A0A8J0R0I7"/>
<dbReference type="PROSITE" id="PS00108">
    <property type="entry name" value="PROTEIN_KINASE_ST"/>
    <property type="match status" value="1"/>
</dbReference>
<dbReference type="InterPro" id="IPR011009">
    <property type="entry name" value="Kinase-like_dom_sf"/>
</dbReference>
<keyword evidence="10" id="KW-1185">Reference proteome</keyword>
<dbReference type="RefSeq" id="XP_004911760.1">
    <property type="nucleotide sequence ID" value="XM_004911703.4"/>
</dbReference>
<dbReference type="InterPro" id="IPR008271">
    <property type="entry name" value="Ser/Thr_kinase_AS"/>
</dbReference>
<dbReference type="PROSITE" id="PS50011">
    <property type="entry name" value="PROTEIN_KINASE_DOM"/>
    <property type="match status" value="1"/>
</dbReference>
<organism evidence="10 11">
    <name type="scientific">Xenopus tropicalis</name>
    <name type="common">Western clawed frog</name>
    <name type="synonym">Silurana tropicalis</name>
    <dbReference type="NCBI Taxonomy" id="8364"/>
    <lineage>
        <taxon>Eukaryota</taxon>
        <taxon>Metazoa</taxon>
        <taxon>Chordata</taxon>
        <taxon>Craniata</taxon>
        <taxon>Vertebrata</taxon>
        <taxon>Euteleostomi</taxon>
        <taxon>Amphibia</taxon>
        <taxon>Batrachia</taxon>
        <taxon>Anura</taxon>
        <taxon>Pipoidea</taxon>
        <taxon>Pipidae</taxon>
        <taxon>Xenopodinae</taxon>
        <taxon>Xenopus</taxon>
        <taxon>Silurana</taxon>
    </lineage>
</organism>
<dbReference type="PROSITE" id="PS51285">
    <property type="entry name" value="AGC_KINASE_CTER"/>
    <property type="match status" value="1"/>
</dbReference>
<dbReference type="PANTHER" id="PTHR24351">
    <property type="entry name" value="RIBOSOMAL PROTEIN S6 KINASE"/>
    <property type="match status" value="1"/>
</dbReference>
<gene>
    <name evidence="11 12" type="primary">LOC101731396</name>
</gene>
<proteinExistence type="predicted"/>
<dbReference type="InterPro" id="IPR000719">
    <property type="entry name" value="Prot_kinase_dom"/>
</dbReference>
<evidence type="ECO:0000256" key="4">
    <source>
        <dbReference type="ARBA" id="ARBA00022741"/>
    </source>
</evidence>
<evidence type="ECO:0000313" key="11">
    <source>
        <dbReference type="RefSeq" id="XP_004911760.1"/>
    </source>
</evidence>
<dbReference type="Gene3D" id="1.10.510.10">
    <property type="entry name" value="Transferase(Phosphotransferase) domain 1"/>
    <property type="match status" value="1"/>
</dbReference>
<feature type="domain" description="Protein kinase" evidence="8">
    <location>
        <begin position="174"/>
        <end position="427"/>
    </location>
</feature>
<keyword evidence="5" id="KW-0418">Kinase</keyword>
<dbReference type="SUPFAM" id="SSF56112">
    <property type="entry name" value="Protein kinase-like (PK-like)"/>
    <property type="match status" value="1"/>
</dbReference>
<dbReference type="GO" id="GO:0005737">
    <property type="term" value="C:cytoplasm"/>
    <property type="evidence" value="ECO:0000318"/>
    <property type="project" value="GO_Central"/>
</dbReference>
<dbReference type="GO" id="GO:0005524">
    <property type="term" value="F:ATP binding"/>
    <property type="evidence" value="ECO:0007669"/>
    <property type="project" value="UniProtKB-KW"/>
</dbReference>
<keyword evidence="1" id="KW-0723">Serine/threonine-protein kinase</keyword>
<dbReference type="FunFam" id="1.10.510.10:FF:000048">
    <property type="entry name" value="Protein kinase C"/>
    <property type="match status" value="1"/>
</dbReference>
<evidence type="ECO:0000313" key="10">
    <source>
        <dbReference type="Proteomes" id="UP000008143"/>
    </source>
</evidence>
<dbReference type="GeneID" id="101731396"/>
<evidence type="ECO:0000313" key="12">
    <source>
        <dbReference type="Xenbase" id="XB-GENE-29085315"/>
    </source>
</evidence>
<dbReference type="SMART" id="SM00220">
    <property type="entry name" value="S_TKc"/>
    <property type="match status" value="1"/>
</dbReference>
<feature type="compositionally biased region" description="Basic and acidic residues" evidence="7">
    <location>
        <begin position="1"/>
        <end position="75"/>
    </location>
</feature>
<evidence type="ECO:0000259" key="8">
    <source>
        <dbReference type="PROSITE" id="PS50011"/>
    </source>
</evidence>
<dbReference type="Proteomes" id="UP000008143">
    <property type="component" value="Chromosome 2"/>
</dbReference>
<dbReference type="Gene3D" id="3.30.200.20">
    <property type="entry name" value="Phosphorylase Kinase, domain 1"/>
    <property type="match status" value="1"/>
</dbReference>
<evidence type="ECO:0000256" key="6">
    <source>
        <dbReference type="ARBA" id="ARBA00022840"/>
    </source>
</evidence>
<name>A0A8J0R0I7_XENTR</name>
<evidence type="ECO:0000256" key="2">
    <source>
        <dbReference type="ARBA" id="ARBA00022553"/>
    </source>
</evidence>
<evidence type="ECO:0000256" key="1">
    <source>
        <dbReference type="ARBA" id="ARBA00022527"/>
    </source>
</evidence>
<protein>
    <submittedName>
        <fullName evidence="11">Protein kinase C theta type-like</fullName>
    </submittedName>
</protein>
<keyword evidence="3" id="KW-0808">Transferase</keyword>
<keyword evidence="6" id="KW-0067">ATP-binding</keyword>
<feature type="region of interest" description="Disordered" evidence="7">
    <location>
        <begin position="1"/>
        <end position="164"/>
    </location>
</feature>
<evidence type="ECO:0000256" key="5">
    <source>
        <dbReference type="ARBA" id="ARBA00022777"/>
    </source>
</evidence>
<dbReference type="InterPro" id="IPR000961">
    <property type="entry name" value="AGC-kinase_C"/>
</dbReference>
<dbReference type="GO" id="GO:0004674">
    <property type="term" value="F:protein serine/threonine kinase activity"/>
    <property type="evidence" value="ECO:0000318"/>
    <property type="project" value="GO_Central"/>
</dbReference>
<accession>A0A8J0R0I7</accession>
<dbReference type="AGR" id="Xenbase:XB-GENE-29085315"/>
<feature type="compositionally biased region" description="Basic and acidic residues" evidence="7">
    <location>
        <begin position="83"/>
        <end position="118"/>
    </location>
</feature>
<dbReference type="KEGG" id="xtr:101731396"/>
<dbReference type="Xenbase" id="XB-GENE-29085315">
    <property type="gene designation" value="LOC101731396"/>
</dbReference>
<feature type="compositionally biased region" description="Basic and acidic residues" evidence="7">
    <location>
        <begin position="125"/>
        <end position="147"/>
    </location>
</feature>
<reference evidence="11" key="1">
    <citation type="submission" date="2025-08" db="UniProtKB">
        <authorList>
            <consortium name="RefSeq"/>
        </authorList>
    </citation>
    <scope>IDENTIFICATION</scope>
    <source>
        <strain evidence="11">Nigerian</strain>
        <tissue evidence="11">Liver and blood</tissue>
    </source>
</reference>
<sequence>MEVRKRRSRSLDEEGKEEKMKKIHVEEKPNNEERPLEDQKKSPMEKTSKDKSKERKKSEDQLEDGKKSPMEKRSIENGANKRMRSEEGQLEDGKKSLRKICEDEKKSPMEKRSIENGTHKRRRSEKGQLEDEKKISEDQNKRSRSPEDPLEGGSKPKKLRVDTDRPAPLDIKNYRFYSELASGGFGQVMLASYAPTKQLVAVKIMKKKPDKSNFAIMMKEARLLKVARGCTFLCHSYAAFQSELEAFLILEYASGKSLMEMINRKGNLPMGRIMFYTAEMVVGLQFLHSKGIVHRDVKPDNTLVDRDGHIKICDFGLAAEGIFDEERTSGVAGTPGYRAPEVLLKANYNAGVDWWSFGITMYQMATGRLPFSPTGSIVRQYYAIEKNKPNYPYYMSQEMLDLLPKLLEMKENKRIGVNGNIREHSFYRTVIWEELENRRVKSPFQPGMPSADDFTECQQTFSANVRKEETNLEDFSYVDPNWEGQG</sequence>
<keyword evidence="2" id="KW-0597">Phosphoprotein</keyword>